<evidence type="ECO:0000256" key="2">
    <source>
        <dbReference type="ARBA" id="ARBA00022605"/>
    </source>
</evidence>
<dbReference type="NCBIfam" id="TIGR01850">
    <property type="entry name" value="argC"/>
    <property type="match status" value="1"/>
</dbReference>
<accession>A0ABS1HIH1</accession>
<dbReference type="Pfam" id="PF01118">
    <property type="entry name" value="Semialdhyde_dh"/>
    <property type="match status" value="1"/>
</dbReference>
<dbReference type="GO" id="GO:0003942">
    <property type="term" value="F:N-acetyl-gamma-glutamyl-phosphate reductase activity"/>
    <property type="evidence" value="ECO:0007669"/>
    <property type="project" value="UniProtKB-EC"/>
</dbReference>
<dbReference type="InterPro" id="IPR000534">
    <property type="entry name" value="Semialdehyde_DH_NAD-bd"/>
</dbReference>
<dbReference type="InterPro" id="IPR036291">
    <property type="entry name" value="NAD(P)-bd_dom_sf"/>
</dbReference>
<comment type="catalytic activity">
    <reaction evidence="5">
        <text>N-acetyl-L-glutamate 5-semialdehyde + phosphate + NADP(+) = N-acetyl-L-glutamyl 5-phosphate + NADPH + H(+)</text>
        <dbReference type="Rhea" id="RHEA:21588"/>
        <dbReference type="ChEBI" id="CHEBI:15378"/>
        <dbReference type="ChEBI" id="CHEBI:29123"/>
        <dbReference type="ChEBI" id="CHEBI:43474"/>
        <dbReference type="ChEBI" id="CHEBI:57783"/>
        <dbReference type="ChEBI" id="CHEBI:57936"/>
        <dbReference type="ChEBI" id="CHEBI:58349"/>
        <dbReference type="EC" id="1.2.1.38"/>
    </reaction>
</comment>
<dbReference type="InterPro" id="IPR023013">
    <property type="entry name" value="AGPR_AS"/>
</dbReference>
<dbReference type="SMART" id="SM00859">
    <property type="entry name" value="Semialdhyde_dh"/>
    <property type="match status" value="1"/>
</dbReference>
<sequence>MIKVGIIGGAGYTAGELIRILLNHSQAEIAFVQSTSQAGLPVTDIHRDLIGETTLVFVDEVNYSVDVLFLCMGHGRSRSFVEAIPASFNGKIIDLSNDYRLKDSAEGFIYGLPELNHELIKQSDKIANPGCFATAIQIALLPLADAEQLNEVHIHAITGSTGAGQACSSTTHFSWRNNNASVYKSFEHQHLGEIGESMLQLQPDFSEDINFVPIRGNYPRGILASVYIESELSEEAAKSLFEIFYQGHPFTFVVNENPDVKQVVNTNKALVSVKKYGTKLHIVSVIDNLLKGASGQAVQNMNLLFGLDEAEGLHLKSVAF</sequence>
<name>A0ABS1HIH1_9BACT</name>
<dbReference type="SUPFAM" id="SSF51735">
    <property type="entry name" value="NAD(P)-binding Rossmann-fold domains"/>
    <property type="match status" value="1"/>
</dbReference>
<dbReference type="SUPFAM" id="SSF55347">
    <property type="entry name" value="Glyceraldehyde-3-phosphate dehydrogenase-like, C-terminal domain"/>
    <property type="match status" value="1"/>
</dbReference>
<dbReference type="InterPro" id="IPR058924">
    <property type="entry name" value="AGPR_dimerisation_dom"/>
</dbReference>
<comment type="function">
    <text evidence="5">Catalyzes the NADPH-dependent reduction of N-acetyl-5-glutamyl phosphate to yield N-acetyl-L-glutamate 5-semialdehyde.</text>
</comment>
<dbReference type="InterPro" id="IPR000706">
    <property type="entry name" value="AGPR_type-1"/>
</dbReference>
<evidence type="ECO:0000313" key="9">
    <source>
        <dbReference type="Proteomes" id="UP000605676"/>
    </source>
</evidence>
<dbReference type="Gene3D" id="3.30.360.10">
    <property type="entry name" value="Dihydrodipicolinate Reductase, domain 2"/>
    <property type="match status" value="1"/>
</dbReference>
<keyword evidence="1 5" id="KW-0055">Arginine biosynthesis</keyword>
<keyword evidence="3 5" id="KW-0521">NADP</keyword>
<comment type="caution">
    <text evidence="8">The sequence shown here is derived from an EMBL/GenBank/DDBJ whole genome shotgun (WGS) entry which is preliminary data.</text>
</comment>
<comment type="pathway">
    <text evidence="5">Amino-acid biosynthesis; L-arginine biosynthesis; N(2)-acetyl-L-ornithine from L-glutamate: step 3/4.</text>
</comment>
<dbReference type="Proteomes" id="UP000605676">
    <property type="component" value="Unassembled WGS sequence"/>
</dbReference>
<keyword evidence="4 5" id="KW-0560">Oxidoreductase</keyword>
<comment type="subcellular location">
    <subcellularLocation>
        <location evidence="5">Cytoplasm</location>
    </subcellularLocation>
</comment>
<feature type="domain" description="Semialdehyde dehydrogenase NAD-binding" evidence="7">
    <location>
        <begin position="3"/>
        <end position="123"/>
    </location>
</feature>
<gene>
    <name evidence="5" type="primary">argC</name>
    <name evidence="8" type="ORF">JIV24_08935</name>
</gene>
<evidence type="ECO:0000256" key="3">
    <source>
        <dbReference type="ARBA" id="ARBA00022857"/>
    </source>
</evidence>
<dbReference type="InterPro" id="IPR050085">
    <property type="entry name" value="AGPR"/>
</dbReference>
<evidence type="ECO:0000256" key="5">
    <source>
        <dbReference type="HAMAP-Rule" id="MF_00150"/>
    </source>
</evidence>
<reference evidence="8 9" key="1">
    <citation type="submission" date="2021-01" db="EMBL/GenBank/DDBJ databases">
        <title>Carboxyliciviraga sp.nov., isolated from coastal sediments.</title>
        <authorList>
            <person name="Lu D."/>
            <person name="Zhang T."/>
        </authorList>
    </citation>
    <scope>NUCLEOTIDE SEQUENCE [LARGE SCALE GENOMIC DNA]</scope>
    <source>
        <strain evidence="8 9">N1Y132</strain>
    </source>
</reference>
<comment type="similarity">
    <text evidence="5">Belongs to the NAGSA dehydrogenase family. Type 1 subfamily.</text>
</comment>
<dbReference type="CDD" id="cd23934">
    <property type="entry name" value="AGPR_1_C"/>
    <property type="match status" value="1"/>
</dbReference>
<evidence type="ECO:0000259" key="7">
    <source>
        <dbReference type="SMART" id="SM00859"/>
    </source>
</evidence>
<feature type="active site" evidence="5 6">
    <location>
        <position position="131"/>
    </location>
</feature>
<evidence type="ECO:0000313" key="8">
    <source>
        <dbReference type="EMBL" id="MBK3517458.1"/>
    </source>
</evidence>
<keyword evidence="5" id="KW-0963">Cytoplasm</keyword>
<dbReference type="PANTHER" id="PTHR32338">
    <property type="entry name" value="N-ACETYL-GAMMA-GLUTAMYL-PHOSPHATE REDUCTASE, CHLOROPLASTIC-RELATED-RELATED"/>
    <property type="match status" value="1"/>
</dbReference>
<dbReference type="PROSITE" id="PS01224">
    <property type="entry name" value="ARGC"/>
    <property type="match status" value="1"/>
</dbReference>
<dbReference type="Pfam" id="PF22698">
    <property type="entry name" value="Semialdhyde_dhC_1"/>
    <property type="match status" value="1"/>
</dbReference>
<dbReference type="PANTHER" id="PTHR32338:SF10">
    <property type="entry name" value="N-ACETYL-GAMMA-GLUTAMYL-PHOSPHATE REDUCTASE, CHLOROPLASTIC-RELATED"/>
    <property type="match status" value="1"/>
</dbReference>
<dbReference type="CDD" id="cd17895">
    <property type="entry name" value="AGPR_1_N"/>
    <property type="match status" value="1"/>
</dbReference>
<dbReference type="Gene3D" id="3.40.50.720">
    <property type="entry name" value="NAD(P)-binding Rossmann-like Domain"/>
    <property type="match status" value="1"/>
</dbReference>
<dbReference type="EC" id="1.2.1.38" evidence="5"/>
<evidence type="ECO:0000256" key="6">
    <source>
        <dbReference type="PROSITE-ProRule" id="PRU10010"/>
    </source>
</evidence>
<dbReference type="RefSeq" id="WP_200464687.1">
    <property type="nucleotide sequence ID" value="NZ_JAENRR010000016.1"/>
</dbReference>
<keyword evidence="9" id="KW-1185">Reference proteome</keyword>
<dbReference type="EMBL" id="JAENRR010000016">
    <property type="protein sequence ID" value="MBK3517458.1"/>
    <property type="molecule type" value="Genomic_DNA"/>
</dbReference>
<dbReference type="HAMAP" id="MF_00150">
    <property type="entry name" value="ArgC_type1"/>
    <property type="match status" value="1"/>
</dbReference>
<proteinExistence type="inferred from homology"/>
<keyword evidence="2 5" id="KW-0028">Amino-acid biosynthesis</keyword>
<organism evidence="8 9">
    <name type="scientific">Carboxylicivirga marina</name>
    <dbReference type="NCBI Taxonomy" id="2800988"/>
    <lineage>
        <taxon>Bacteria</taxon>
        <taxon>Pseudomonadati</taxon>
        <taxon>Bacteroidota</taxon>
        <taxon>Bacteroidia</taxon>
        <taxon>Marinilabiliales</taxon>
        <taxon>Marinilabiliaceae</taxon>
        <taxon>Carboxylicivirga</taxon>
    </lineage>
</organism>
<evidence type="ECO:0000256" key="1">
    <source>
        <dbReference type="ARBA" id="ARBA00022571"/>
    </source>
</evidence>
<evidence type="ECO:0000256" key="4">
    <source>
        <dbReference type="ARBA" id="ARBA00023002"/>
    </source>
</evidence>
<protein>
    <recommendedName>
        <fullName evidence="5">N-acetyl-gamma-glutamyl-phosphate reductase</fullName>
        <shortName evidence="5">AGPR</shortName>
        <ecNumber evidence="5">1.2.1.38</ecNumber>
    </recommendedName>
    <alternativeName>
        <fullName evidence="5">N-acetyl-glutamate semialdehyde dehydrogenase</fullName>
        <shortName evidence="5">NAGSA dehydrogenase</shortName>
    </alternativeName>
</protein>